<dbReference type="PROSITE" id="PS00092">
    <property type="entry name" value="N6_MTASE"/>
    <property type="match status" value="1"/>
</dbReference>
<name>A0A7R8UZ11_HERIL</name>
<dbReference type="CDD" id="cd02440">
    <property type="entry name" value="AdoMet_MTases"/>
    <property type="match status" value="1"/>
</dbReference>
<evidence type="ECO:0008006" key="3">
    <source>
        <dbReference type="Google" id="ProtNLM"/>
    </source>
</evidence>
<dbReference type="GO" id="GO:0003676">
    <property type="term" value="F:nucleic acid binding"/>
    <property type="evidence" value="ECO:0007669"/>
    <property type="project" value="InterPro"/>
</dbReference>
<dbReference type="InterPro" id="IPR051720">
    <property type="entry name" value="rRNA_MeTrfase/Polyamine_Synth"/>
</dbReference>
<dbReference type="Proteomes" id="UP000594454">
    <property type="component" value="Chromosome 5"/>
</dbReference>
<organism evidence="1 2">
    <name type="scientific">Hermetia illucens</name>
    <name type="common">Black soldier fly</name>
    <dbReference type="NCBI Taxonomy" id="343691"/>
    <lineage>
        <taxon>Eukaryota</taxon>
        <taxon>Metazoa</taxon>
        <taxon>Ecdysozoa</taxon>
        <taxon>Arthropoda</taxon>
        <taxon>Hexapoda</taxon>
        <taxon>Insecta</taxon>
        <taxon>Pterygota</taxon>
        <taxon>Neoptera</taxon>
        <taxon>Endopterygota</taxon>
        <taxon>Diptera</taxon>
        <taxon>Brachycera</taxon>
        <taxon>Stratiomyomorpha</taxon>
        <taxon>Stratiomyidae</taxon>
        <taxon>Hermetiinae</taxon>
        <taxon>Hermetia</taxon>
    </lineage>
</organism>
<accession>A0A7R8UZ11</accession>
<dbReference type="InterPro" id="IPR029063">
    <property type="entry name" value="SAM-dependent_MTases_sf"/>
</dbReference>
<sequence>MARMKLRKLEEYLQGVDGFEKPKILLEQYPTPSHIASCMLFDIQSKYDDLENKLVADLGSGSGMLSIGAFLLGAQFTVGFELDSDAIEIFRNNVADMELPAIDCVQCDVIRDLTIDSWDNVFDTVVMNPPFGTKHNAGMDMRFLESAVRLSNQSIYSLHKTSTRDYISKKTKEWSVTGEVVAKLRYNIDSLYKFHKKSSVDIEVDFWKFDSSNKNI</sequence>
<dbReference type="SUPFAM" id="SSF53335">
    <property type="entry name" value="S-adenosyl-L-methionine-dependent methyltransferases"/>
    <property type="match status" value="1"/>
</dbReference>
<proteinExistence type="predicted"/>
<dbReference type="FunCoup" id="A0A7R8UZ11">
    <property type="interactions" value="1169"/>
</dbReference>
<evidence type="ECO:0000313" key="2">
    <source>
        <dbReference type="Proteomes" id="UP000594454"/>
    </source>
</evidence>
<dbReference type="EMBL" id="LR899013">
    <property type="protein sequence ID" value="CAD7089745.1"/>
    <property type="molecule type" value="Genomic_DNA"/>
</dbReference>
<dbReference type="OMA" id="DVVYSIH"/>
<evidence type="ECO:0000313" key="1">
    <source>
        <dbReference type="EMBL" id="CAD7089745.1"/>
    </source>
</evidence>
<dbReference type="InParanoid" id="A0A7R8UZ11"/>
<dbReference type="PANTHER" id="PTHR23290">
    <property type="entry name" value="RRNA N6-ADENOSINE-METHYLTRANSFERASE METTL5"/>
    <property type="match status" value="1"/>
</dbReference>
<dbReference type="PANTHER" id="PTHR23290:SF0">
    <property type="entry name" value="RRNA N6-ADENOSINE-METHYLTRANSFERASE METTL5"/>
    <property type="match status" value="1"/>
</dbReference>
<dbReference type="GO" id="GO:0008988">
    <property type="term" value="F:rRNA (adenine-N6-)-methyltransferase activity"/>
    <property type="evidence" value="ECO:0007669"/>
    <property type="project" value="TreeGrafter"/>
</dbReference>
<reference evidence="1 2" key="1">
    <citation type="submission" date="2020-11" db="EMBL/GenBank/DDBJ databases">
        <authorList>
            <person name="Wallbank WR R."/>
            <person name="Pardo Diaz C."/>
            <person name="Kozak K."/>
            <person name="Martin S."/>
            <person name="Jiggins C."/>
            <person name="Moest M."/>
            <person name="Warren A I."/>
            <person name="Generalovic N T."/>
            <person name="Byers J.R.P. K."/>
            <person name="Montejo-Kovacevich G."/>
            <person name="Yen C E."/>
        </authorList>
    </citation>
    <scope>NUCLEOTIDE SEQUENCE [LARGE SCALE GENOMIC DNA]</scope>
</reference>
<dbReference type="OrthoDB" id="419617at2759"/>
<dbReference type="InterPro" id="IPR002052">
    <property type="entry name" value="DNA_methylase_N6_adenine_CS"/>
</dbReference>
<keyword evidence="2" id="KW-1185">Reference proteome</keyword>
<dbReference type="Gene3D" id="3.40.50.150">
    <property type="entry name" value="Vaccinia Virus protein VP39"/>
    <property type="match status" value="1"/>
</dbReference>
<protein>
    <recommendedName>
        <fullName evidence="3">Methyltransferase-like protein 5</fullName>
    </recommendedName>
</protein>
<dbReference type="Pfam" id="PF03602">
    <property type="entry name" value="Cons_hypoth95"/>
    <property type="match status" value="1"/>
</dbReference>
<dbReference type="AlphaFoldDB" id="A0A7R8UZ11"/>
<gene>
    <name evidence="1" type="ORF">HERILL_LOCUS12278</name>
</gene>